<dbReference type="GO" id="GO:0005737">
    <property type="term" value="C:cytoplasm"/>
    <property type="evidence" value="ECO:0007669"/>
    <property type="project" value="TreeGrafter"/>
</dbReference>
<dbReference type="InterPro" id="IPR006676">
    <property type="entry name" value="tRNA_splic"/>
</dbReference>
<dbReference type="PIRSF" id="PIRSF011789">
    <property type="entry name" value="tRNA_splic_SEN2"/>
    <property type="match status" value="1"/>
</dbReference>
<evidence type="ECO:0000256" key="4">
    <source>
        <dbReference type="PIRNR" id="PIRNR011789"/>
    </source>
</evidence>
<feature type="compositionally biased region" description="Basic residues" evidence="6">
    <location>
        <begin position="1"/>
        <end position="10"/>
    </location>
</feature>
<dbReference type="PANTHER" id="PTHR21227">
    <property type="entry name" value="TRNA-SPLICING ENDONUCLEASE SUBUNIT SEN2"/>
    <property type="match status" value="1"/>
</dbReference>
<evidence type="ECO:0000259" key="7">
    <source>
        <dbReference type="Pfam" id="PF01974"/>
    </source>
</evidence>
<dbReference type="InterPro" id="IPR011856">
    <property type="entry name" value="tRNA_endonuc-like_dom_sf"/>
</dbReference>
<dbReference type="Pfam" id="PF01974">
    <property type="entry name" value="tRNA_int_endo"/>
    <property type="match status" value="1"/>
</dbReference>
<comment type="similarity">
    <text evidence="1 4">Belongs to the tRNA-intron endonuclease family.</text>
</comment>
<keyword evidence="2 4" id="KW-0819">tRNA processing</keyword>
<feature type="domain" description="tRNA intron endonuclease catalytic" evidence="7">
    <location>
        <begin position="336"/>
        <end position="429"/>
    </location>
</feature>
<dbReference type="GO" id="GO:0000214">
    <property type="term" value="C:tRNA-intron endonuclease complex"/>
    <property type="evidence" value="ECO:0007669"/>
    <property type="project" value="UniProtKB-UniRule"/>
</dbReference>
<dbReference type="GeneID" id="37015416"/>
<comment type="function">
    <text evidence="4">Constitutes one of the two catalytic subunit of the tRNA-splicing endonuclease complex, a complex responsible for identification and cleavage of the splice sites in pre-tRNA. It cleaves pre-tRNA at the 5'- and 3'-splice sites to release the intron. The products are an intron and two tRNA half-molecules bearing 2',3'-cyclic phosphate and 5'-OH termini. There are no conserved sequences at the splice sites, but the intron is invariably located at the same site in the gene, placing the splice sites an invariant distance from the constant structural features of the tRNA body.</text>
</comment>
<reference evidence="8 9" key="1">
    <citation type="journal article" date="2018" name="Mol. Biol. Evol.">
        <title>Broad Genomic Sampling Reveals a Smut Pathogenic Ancestry of the Fungal Clade Ustilaginomycotina.</title>
        <authorList>
            <person name="Kijpornyongpan T."/>
            <person name="Mondo S.J."/>
            <person name="Barry K."/>
            <person name="Sandor L."/>
            <person name="Lee J."/>
            <person name="Lipzen A."/>
            <person name="Pangilinan J."/>
            <person name="LaButti K."/>
            <person name="Hainaut M."/>
            <person name="Henrissat B."/>
            <person name="Grigoriev I.V."/>
            <person name="Spatafora J.W."/>
            <person name="Aime M.C."/>
        </authorList>
    </citation>
    <scope>NUCLEOTIDE SEQUENCE [LARGE SCALE GENOMIC DNA]</scope>
    <source>
        <strain evidence="8 9">MCA 4718</strain>
    </source>
</reference>
<feature type="region of interest" description="Disordered" evidence="6">
    <location>
        <begin position="1"/>
        <end position="38"/>
    </location>
</feature>
<dbReference type="CDD" id="cd22363">
    <property type="entry name" value="tRNA-intron_lyase_C"/>
    <property type="match status" value="1"/>
</dbReference>
<proteinExistence type="inferred from homology"/>
<feature type="compositionally biased region" description="Polar residues" evidence="6">
    <location>
        <begin position="18"/>
        <end position="30"/>
    </location>
</feature>
<dbReference type="InterPro" id="IPR036167">
    <property type="entry name" value="tRNA_intron_Endo_cat-like_sf"/>
</dbReference>
<evidence type="ECO:0000313" key="9">
    <source>
        <dbReference type="Proteomes" id="UP000245942"/>
    </source>
</evidence>
<evidence type="ECO:0000256" key="2">
    <source>
        <dbReference type="ARBA" id="ARBA00022694"/>
    </source>
</evidence>
<organism evidence="8 9">
    <name type="scientific">Pseudomicrostroma glucosiphilum</name>
    <dbReference type="NCBI Taxonomy" id="1684307"/>
    <lineage>
        <taxon>Eukaryota</taxon>
        <taxon>Fungi</taxon>
        <taxon>Dikarya</taxon>
        <taxon>Basidiomycota</taxon>
        <taxon>Ustilaginomycotina</taxon>
        <taxon>Exobasidiomycetes</taxon>
        <taxon>Microstromatales</taxon>
        <taxon>Microstromatales incertae sedis</taxon>
        <taxon>Pseudomicrostroma</taxon>
    </lineage>
</organism>
<evidence type="ECO:0000256" key="3">
    <source>
        <dbReference type="ARBA" id="ARBA00023239"/>
    </source>
</evidence>
<dbReference type="PANTHER" id="PTHR21227:SF0">
    <property type="entry name" value="TRNA-SPLICING ENDONUCLEASE SUBUNIT SEN2"/>
    <property type="match status" value="1"/>
</dbReference>
<dbReference type="GO" id="GO:0003676">
    <property type="term" value="F:nucleic acid binding"/>
    <property type="evidence" value="ECO:0007669"/>
    <property type="project" value="InterPro"/>
</dbReference>
<dbReference type="Gene3D" id="3.40.1350.10">
    <property type="match status" value="1"/>
</dbReference>
<feature type="active site" evidence="5">
    <location>
        <position position="422"/>
    </location>
</feature>
<dbReference type="AlphaFoldDB" id="A0A316U9Q1"/>
<dbReference type="GO" id="GO:0000213">
    <property type="term" value="F:tRNA-intron lyase activity"/>
    <property type="evidence" value="ECO:0007669"/>
    <property type="project" value="UniProtKB-UniRule"/>
</dbReference>
<protein>
    <recommendedName>
        <fullName evidence="4">tRNA-splicing endonuclease subunit Sen2</fullName>
        <ecNumber evidence="4">4.6.1.16</ecNumber>
    </recommendedName>
</protein>
<gene>
    <name evidence="8" type="ORF">BCV69DRAFT_289867</name>
</gene>
<evidence type="ECO:0000256" key="1">
    <source>
        <dbReference type="ARBA" id="ARBA00008078"/>
    </source>
</evidence>
<dbReference type="InterPro" id="IPR016589">
    <property type="entry name" value="tRNA_splic_SEN2"/>
</dbReference>
<keyword evidence="3 4" id="KW-0456">Lyase</keyword>
<dbReference type="GO" id="GO:0000379">
    <property type="term" value="P:tRNA-type intron splice site recognition and cleavage"/>
    <property type="evidence" value="ECO:0007669"/>
    <property type="project" value="TreeGrafter"/>
</dbReference>
<dbReference type="EMBL" id="KZ819324">
    <property type="protein sequence ID" value="PWN21960.1"/>
    <property type="molecule type" value="Genomic_DNA"/>
</dbReference>
<keyword evidence="9" id="KW-1185">Reference proteome</keyword>
<feature type="active site" evidence="5">
    <location>
        <position position="366"/>
    </location>
</feature>
<accession>A0A316U9Q1</accession>
<dbReference type="EC" id="4.6.1.16" evidence="4"/>
<dbReference type="OrthoDB" id="10249562at2759"/>
<evidence type="ECO:0000256" key="5">
    <source>
        <dbReference type="PIRSR" id="PIRSR011789-1"/>
    </source>
</evidence>
<dbReference type="Proteomes" id="UP000245942">
    <property type="component" value="Unassembled WGS sequence"/>
</dbReference>
<evidence type="ECO:0000313" key="8">
    <source>
        <dbReference type="EMBL" id="PWN21960.1"/>
    </source>
</evidence>
<evidence type="ECO:0000256" key="6">
    <source>
        <dbReference type="SAM" id="MobiDB-lite"/>
    </source>
</evidence>
<feature type="active site" evidence="5">
    <location>
        <position position="374"/>
    </location>
</feature>
<dbReference type="STRING" id="1684307.A0A316U9Q1"/>
<dbReference type="InterPro" id="IPR006677">
    <property type="entry name" value="tRNA_intron_Endonuc_cat-like"/>
</dbReference>
<sequence>MPPRGRHRKPPPGAPVPANSQVTGKRNTQAKNERYARPLPLSVSAATAYAPKPPQLSWSQWLASWAGLIRSSNLREVDETLVGYFDETTTAVWVQVTPPGTSSTGVGPSTQTKTARVLWDAGFFGKGSLSRSEPTWRTRKINEEKIKKQRERGMKVFTPEELTAERRRERMHAKIERARLAVKAGQQLPDGIVALGGTLTEEEEKLLARRAEKEIEQEDDEGGGQVEEEYGKHIPGLIYLGPKKDEGIEKPLTTEEIERIKEEEANIEVDDMEWLHISGAEVFFLSGMLGVLEVRDPEDKPMSLQTLYDIFLSSHLAPPLRSLPAPAEIFRPDNPFLLSYIAFHHYRSLGWAVKSGLKFCCDWLLYKRGPVFGHAEFAIVVVPVYEDPADEASSPFAKHPAQGDRDWVWFSTMNRVQTQVLKTLVLAHITIPALSRTPTEALRSPEALVEGLRGGHLHTLKEVSLRRWVPARMRG</sequence>
<name>A0A316U9Q1_9BASI</name>
<dbReference type="RefSeq" id="XP_025349120.1">
    <property type="nucleotide sequence ID" value="XM_025493682.1"/>
</dbReference>
<dbReference type="SUPFAM" id="SSF53032">
    <property type="entry name" value="tRNA-intron endonuclease catalytic domain-like"/>
    <property type="match status" value="1"/>
</dbReference>